<evidence type="ECO:0000259" key="6">
    <source>
        <dbReference type="Pfam" id="PF00425"/>
    </source>
</evidence>
<feature type="domain" description="Chorismate-utilising enzyme C-terminal" evidence="6">
    <location>
        <begin position="152"/>
        <end position="405"/>
    </location>
</feature>
<dbReference type="GO" id="GO:0008909">
    <property type="term" value="F:isochorismate synthase activity"/>
    <property type="evidence" value="ECO:0007669"/>
    <property type="project" value="UniProtKB-EC"/>
</dbReference>
<evidence type="ECO:0000256" key="3">
    <source>
        <dbReference type="ARBA" id="ARBA00012824"/>
    </source>
</evidence>
<evidence type="ECO:0000313" key="7">
    <source>
        <dbReference type="EMBL" id="AUN98268.1"/>
    </source>
</evidence>
<dbReference type="Gene3D" id="3.60.120.10">
    <property type="entry name" value="Anthranilate synthase"/>
    <property type="match status" value="1"/>
</dbReference>
<sequence length="418" mass="47729">MSAHSFLDKELTNIDLGVSQKKTLFSFPEFPLIDLLPFAATEEIFFYESKEEDFTFLGLGKSKLLGPSEIDHFIATHPKEHLVYQGLFEEGPDALVYLPEWCFVKMKGIVTLTVYNSLEYQSPSPSNIIFNHNVWESFVGPWTSYEEKPESDEWSQMISAADRLFLKKTLDKIVLSRKKIFTYDEPIEMLVMFKELYEANKQSSHFSIFHQFHYHKAFISFTPERLFTLKGKNLETISLAGSIARGRDEAHDKILEEELRGSDKLIREHGIVTEEISRRLSPLLWNLDISDLFTMKLPYIQHRQATIKGVLKDDTSPLHIISLLHPTPAVGGLPYKEAQDKILEIEKDPRYYYAAPVGVLSQEFSEIAVGIRSALIEEKTITVYGGAGIVPGSVAEEEWIETGVKMQPFIKVINKSVI</sequence>
<protein>
    <recommendedName>
        <fullName evidence="3">isochorismate synthase</fullName>
        <ecNumber evidence="3">5.4.4.2</ecNumber>
    </recommendedName>
    <alternativeName>
        <fullName evidence="5">Isochorismate mutase</fullName>
    </alternativeName>
</protein>
<dbReference type="PANTHER" id="PTHR42839:SF2">
    <property type="entry name" value="ISOCHORISMATE SYNTHASE ENTC"/>
    <property type="match status" value="1"/>
</dbReference>
<dbReference type="EC" id="5.4.4.2" evidence="3"/>
<dbReference type="OrthoDB" id="9806579at2"/>
<dbReference type="InterPro" id="IPR004561">
    <property type="entry name" value="IsoChor_synthase"/>
</dbReference>
<comment type="catalytic activity">
    <reaction evidence="1">
        <text>chorismate = isochorismate</text>
        <dbReference type="Rhea" id="RHEA:18985"/>
        <dbReference type="ChEBI" id="CHEBI:29748"/>
        <dbReference type="ChEBI" id="CHEBI:29780"/>
        <dbReference type="EC" id="5.4.4.2"/>
    </reaction>
</comment>
<keyword evidence="4" id="KW-0413">Isomerase</keyword>
<gene>
    <name evidence="7" type="ORF">C0V70_09155</name>
</gene>
<comment type="similarity">
    <text evidence="2">Belongs to the isochorismate synthase family.</text>
</comment>
<dbReference type="Pfam" id="PF00425">
    <property type="entry name" value="Chorismate_bind"/>
    <property type="match status" value="1"/>
</dbReference>
<evidence type="ECO:0000313" key="8">
    <source>
        <dbReference type="Proteomes" id="UP000235584"/>
    </source>
</evidence>
<dbReference type="InterPro" id="IPR015890">
    <property type="entry name" value="Chorismate_C"/>
</dbReference>
<dbReference type="Proteomes" id="UP000235584">
    <property type="component" value="Chromosome"/>
</dbReference>
<keyword evidence="8" id="KW-1185">Reference proteome</keyword>
<dbReference type="SUPFAM" id="SSF56322">
    <property type="entry name" value="ADC synthase"/>
    <property type="match status" value="1"/>
</dbReference>
<dbReference type="AlphaFoldDB" id="A0A2K9NRY9"/>
<dbReference type="EMBL" id="CP025704">
    <property type="protein sequence ID" value="AUN98268.1"/>
    <property type="molecule type" value="Genomic_DNA"/>
</dbReference>
<proteinExistence type="inferred from homology"/>
<evidence type="ECO:0000256" key="1">
    <source>
        <dbReference type="ARBA" id="ARBA00000799"/>
    </source>
</evidence>
<reference evidence="7 8" key="1">
    <citation type="submission" date="2018-01" db="EMBL/GenBank/DDBJ databases">
        <title>Complete genome sequence of Bacteriovorax stolpii DSM12778.</title>
        <authorList>
            <person name="Tang B."/>
            <person name="Chang J."/>
        </authorList>
    </citation>
    <scope>NUCLEOTIDE SEQUENCE [LARGE SCALE GENOMIC DNA]</scope>
    <source>
        <strain evidence="7 8">DSM 12778</strain>
    </source>
</reference>
<dbReference type="NCBIfam" id="TIGR00543">
    <property type="entry name" value="isochor_syn"/>
    <property type="match status" value="1"/>
</dbReference>
<evidence type="ECO:0000256" key="2">
    <source>
        <dbReference type="ARBA" id="ARBA00005297"/>
    </source>
</evidence>
<evidence type="ECO:0000256" key="5">
    <source>
        <dbReference type="ARBA" id="ARBA00041564"/>
    </source>
</evidence>
<organism evidence="7 8">
    <name type="scientific">Bacteriovorax stolpii</name>
    <name type="common">Bdellovibrio stolpii</name>
    <dbReference type="NCBI Taxonomy" id="960"/>
    <lineage>
        <taxon>Bacteria</taxon>
        <taxon>Pseudomonadati</taxon>
        <taxon>Bdellovibrionota</taxon>
        <taxon>Bacteriovoracia</taxon>
        <taxon>Bacteriovoracales</taxon>
        <taxon>Bacteriovoracaceae</taxon>
        <taxon>Bacteriovorax</taxon>
    </lineage>
</organism>
<dbReference type="RefSeq" id="WP_102243559.1">
    <property type="nucleotide sequence ID" value="NZ_CP025704.1"/>
</dbReference>
<dbReference type="KEGG" id="bsto:C0V70_09155"/>
<dbReference type="PANTHER" id="PTHR42839">
    <property type="entry name" value="ISOCHORISMATE SYNTHASE ENTC"/>
    <property type="match status" value="1"/>
</dbReference>
<name>A0A2K9NRY9_BACTC</name>
<dbReference type="InterPro" id="IPR005801">
    <property type="entry name" value="ADC_synthase"/>
</dbReference>
<evidence type="ECO:0000256" key="4">
    <source>
        <dbReference type="ARBA" id="ARBA00023235"/>
    </source>
</evidence>
<accession>A0A2K9NRY9</accession>